<keyword evidence="3" id="KW-1185">Reference proteome</keyword>
<dbReference type="Proteomes" id="UP000078200">
    <property type="component" value="Unassembled WGS sequence"/>
</dbReference>
<evidence type="ECO:0000313" key="2">
    <source>
        <dbReference type="EnsemblMetazoa" id="GAUT005529-PA"/>
    </source>
</evidence>
<proteinExistence type="predicted"/>
<name>A0A1A9UI22_GLOAU</name>
<protein>
    <submittedName>
        <fullName evidence="2">Uncharacterized protein</fullName>
    </submittedName>
</protein>
<organism evidence="2 3">
    <name type="scientific">Glossina austeni</name>
    <name type="common">Savannah tsetse fly</name>
    <dbReference type="NCBI Taxonomy" id="7395"/>
    <lineage>
        <taxon>Eukaryota</taxon>
        <taxon>Metazoa</taxon>
        <taxon>Ecdysozoa</taxon>
        <taxon>Arthropoda</taxon>
        <taxon>Hexapoda</taxon>
        <taxon>Insecta</taxon>
        <taxon>Pterygota</taxon>
        <taxon>Neoptera</taxon>
        <taxon>Endopterygota</taxon>
        <taxon>Diptera</taxon>
        <taxon>Brachycera</taxon>
        <taxon>Muscomorpha</taxon>
        <taxon>Hippoboscoidea</taxon>
        <taxon>Glossinidae</taxon>
        <taxon>Glossina</taxon>
    </lineage>
</organism>
<reference evidence="2" key="1">
    <citation type="submission" date="2020-05" db="UniProtKB">
        <authorList>
            <consortium name="EnsemblMetazoa"/>
        </authorList>
    </citation>
    <scope>IDENTIFICATION</scope>
    <source>
        <strain evidence="2">TTRI</strain>
    </source>
</reference>
<keyword evidence="1" id="KW-0812">Transmembrane</keyword>
<evidence type="ECO:0000256" key="1">
    <source>
        <dbReference type="SAM" id="Phobius"/>
    </source>
</evidence>
<dbReference type="VEuPathDB" id="VectorBase:GAUT005529"/>
<feature type="transmembrane region" description="Helical" evidence="1">
    <location>
        <begin position="84"/>
        <end position="108"/>
    </location>
</feature>
<keyword evidence="1" id="KW-0472">Membrane</keyword>
<keyword evidence="1" id="KW-1133">Transmembrane helix</keyword>
<evidence type="ECO:0000313" key="3">
    <source>
        <dbReference type="Proteomes" id="UP000078200"/>
    </source>
</evidence>
<dbReference type="EnsemblMetazoa" id="GAUT005529-RA">
    <property type="protein sequence ID" value="GAUT005529-PA"/>
    <property type="gene ID" value="GAUT005529"/>
</dbReference>
<dbReference type="AlphaFoldDB" id="A0A1A9UI22"/>
<sequence length="111" mass="12837">MTDFRLIKNTSRGVEVWYTSIEFAEIKLELVNYKEKMSCMNFATHQLVYMPAGTTLIKINPGNTTLQLCGAKSKKSILDTSTHLFAWISVQTIFFYVLEYVNVLNAVFYHR</sequence>
<accession>A0A1A9UI22</accession>